<dbReference type="Gene3D" id="1.20.1250.20">
    <property type="entry name" value="MFS general substrate transporter like domains"/>
    <property type="match status" value="2"/>
</dbReference>
<organism evidence="8 9">
    <name type="scientific">Vineibacter terrae</name>
    <dbReference type="NCBI Taxonomy" id="2586908"/>
    <lineage>
        <taxon>Bacteria</taxon>
        <taxon>Pseudomonadati</taxon>
        <taxon>Pseudomonadota</taxon>
        <taxon>Alphaproteobacteria</taxon>
        <taxon>Hyphomicrobiales</taxon>
        <taxon>Vineibacter</taxon>
    </lineage>
</organism>
<accession>A0A5C8PAI9</accession>
<sequence length="415" mass="41767">MADAPRSYAQVLRLPDVSNLLIAACLSRLAGRTFTLAIVLYVLGAFRSPELAGWVSFASMVPGMLASPLAGALLDRVGTARAIVIDMVAGTALLAALLALHVVQAVSPPLLLVLVALYSLTSPLSAAGIRTLIARLVPAPARDCANALDTGSYALVDVLGPVLAGLLFGFAGPGATFLVIAALYGAAALSLVALVRRPAAGPATGRIGSLSGEALAGLVYVVRHRTLRGLAVSYSLYQVSFGILLVAVPVFVMRALGDQAMADSVVGVLWALSGVAGSLGALYAGHVQAAGRERLFIAAGALATAVAIYPVCAHFGLAGMAVGLIVVGLLTGPVDVGVLTLRQSRTDPAWLGRALAISMSLNTCGLPIGAALGGMLAGHSLGLTFAVAGAASIIAAVAAFGLVPKHEPPPSHQCG</sequence>
<reference evidence="8 9" key="1">
    <citation type="submission" date="2019-06" db="EMBL/GenBank/DDBJ databases">
        <title>New taxonomy in bacterial strain CC-CFT640, isolated from vineyard.</title>
        <authorList>
            <person name="Lin S.-Y."/>
            <person name="Tsai C.-F."/>
            <person name="Young C.-C."/>
        </authorList>
    </citation>
    <scope>NUCLEOTIDE SEQUENCE [LARGE SCALE GENOMIC DNA]</scope>
    <source>
        <strain evidence="8 9">CC-CFT640</strain>
    </source>
</reference>
<keyword evidence="3 6" id="KW-0812">Transmembrane</keyword>
<comment type="subcellular location">
    <subcellularLocation>
        <location evidence="1">Cell membrane</location>
        <topology evidence="1">Multi-pass membrane protein</topology>
    </subcellularLocation>
</comment>
<feature type="transmembrane region" description="Helical" evidence="6">
    <location>
        <begin position="264"/>
        <end position="283"/>
    </location>
</feature>
<feature type="transmembrane region" description="Helical" evidence="6">
    <location>
        <begin position="295"/>
        <end position="316"/>
    </location>
</feature>
<dbReference type="CDD" id="cd06173">
    <property type="entry name" value="MFS_MefA_like"/>
    <property type="match status" value="1"/>
</dbReference>
<feature type="transmembrane region" description="Helical" evidence="6">
    <location>
        <begin position="51"/>
        <end position="74"/>
    </location>
</feature>
<dbReference type="InterPro" id="IPR020846">
    <property type="entry name" value="MFS_dom"/>
</dbReference>
<feature type="transmembrane region" description="Helical" evidence="6">
    <location>
        <begin position="234"/>
        <end position="252"/>
    </location>
</feature>
<dbReference type="SUPFAM" id="SSF103473">
    <property type="entry name" value="MFS general substrate transporter"/>
    <property type="match status" value="1"/>
</dbReference>
<feature type="transmembrane region" description="Helical" evidence="6">
    <location>
        <begin position="80"/>
        <end position="103"/>
    </location>
</feature>
<feature type="transmembrane region" description="Helical" evidence="6">
    <location>
        <begin position="383"/>
        <end position="403"/>
    </location>
</feature>
<feature type="transmembrane region" description="Helical" evidence="6">
    <location>
        <begin position="110"/>
        <end position="133"/>
    </location>
</feature>
<evidence type="ECO:0000256" key="4">
    <source>
        <dbReference type="ARBA" id="ARBA00022989"/>
    </source>
</evidence>
<evidence type="ECO:0000256" key="3">
    <source>
        <dbReference type="ARBA" id="ARBA00022692"/>
    </source>
</evidence>
<feature type="transmembrane region" description="Helical" evidence="6">
    <location>
        <begin position="153"/>
        <end position="170"/>
    </location>
</feature>
<dbReference type="Proteomes" id="UP000321638">
    <property type="component" value="Unassembled WGS sequence"/>
</dbReference>
<comment type="caution">
    <text evidence="8">The sequence shown here is derived from an EMBL/GenBank/DDBJ whole genome shotgun (WGS) entry which is preliminary data.</text>
</comment>
<dbReference type="InterPro" id="IPR036259">
    <property type="entry name" value="MFS_trans_sf"/>
</dbReference>
<evidence type="ECO:0000256" key="6">
    <source>
        <dbReference type="SAM" id="Phobius"/>
    </source>
</evidence>
<gene>
    <name evidence="8" type="ORF">FHP25_32765</name>
</gene>
<dbReference type="OrthoDB" id="9135819at2"/>
<evidence type="ECO:0000313" key="9">
    <source>
        <dbReference type="Proteomes" id="UP000321638"/>
    </source>
</evidence>
<dbReference type="PROSITE" id="PS50850">
    <property type="entry name" value="MFS"/>
    <property type="match status" value="1"/>
</dbReference>
<feature type="transmembrane region" description="Helical" evidence="6">
    <location>
        <begin position="354"/>
        <end position="377"/>
    </location>
</feature>
<feature type="transmembrane region" description="Helical" evidence="6">
    <location>
        <begin position="20"/>
        <end position="44"/>
    </location>
</feature>
<keyword evidence="2" id="KW-1003">Cell membrane</keyword>
<dbReference type="GO" id="GO:0022857">
    <property type="term" value="F:transmembrane transporter activity"/>
    <property type="evidence" value="ECO:0007669"/>
    <property type="project" value="InterPro"/>
</dbReference>
<feature type="transmembrane region" description="Helical" evidence="6">
    <location>
        <begin position="177"/>
        <end position="197"/>
    </location>
</feature>
<dbReference type="InterPro" id="IPR011701">
    <property type="entry name" value="MFS"/>
</dbReference>
<keyword evidence="5 6" id="KW-0472">Membrane</keyword>
<keyword evidence="9" id="KW-1185">Reference proteome</keyword>
<feature type="transmembrane region" description="Helical" evidence="6">
    <location>
        <begin position="322"/>
        <end position="342"/>
    </location>
</feature>
<evidence type="ECO:0000256" key="5">
    <source>
        <dbReference type="ARBA" id="ARBA00023136"/>
    </source>
</evidence>
<dbReference type="EMBL" id="VDUZ01000053">
    <property type="protein sequence ID" value="TXL70778.1"/>
    <property type="molecule type" value="Genomic_DNA"/>
</dbReference>
<feature type="domain" description="Major facilitator superfamily (MFS) profile" evidence="7">
    <location>
        <begin position="11"/>
        <end position="407"/>
    </location>
</feature>
<keyword evidence="4 6" id="KW-1133">Transmembrane helix</keyword>
<dbReference type="Pfam" id="PF07690">
    <property type="entry name" value="MFS_1"/>
    <property type="match status" value="2"/>
</dbReference>
<dbReference type="PANTHER" id="PTHR23513">
    <property type="entry name" value="INTEGRAL MEMBRANE EFFLUX PROTEIN-RELATED"/>
    <property type="match status" value="1"/>
</dbReference>
<evidence type="ECO:0000256" key="2">
    <source>
        <dbReference type="ARBA" id="ARBA00022475"/>
    </source>
</evidence>
<dbReference type="PANTHER" id="PTHR23513:SF11">
    <property type="entry name" value="STAPHYLOFERRIN A TRANSPORTER"/>
    <property type="match status" value="1"/>
</dbReference>
<name>A0A5C8PAI9_9HYPH</name>
<dbReference type="RefSeq" id="WP_147851224.1">
    <property type="nucleotide sequence ID" value="NZ_VDUZ01000053.1"/>
</dbReference>
<evidence type="ECO:0000259" key="7">
    <source>
        <dbReference type="PROSITE" id="PS50850"/>
    </source>
</evidence>
<evidence type="ECO:0000256" key="1">
    <source>
        <dbReference type="ARBA" id="ARBA00004651"/>
    </source>
</evidence>
<dbReference type="AlphaFoldDB" id="A0A5C8PAI9"/>
<proteinExistence type="predicted"/>
<protein>
    <submittedName>
        <fullName evidence="8">MFS transporter</fullName>
    </submittedName>
</protein>
<evidence type="ECO:0000313" key="8">
    <source>
        <dbReference type="EMBL" id="TXL70778.1"/>
    </source>
</evidence>
<dbReference type="GO" id="GO:0005886">
    <property type="term" value="C:plasma membrane"/>
    <property type="evidence" value="ECO:0007669"/>
    <property type="project" value="UniProtKB-SubCell"/>
</dbReference>